<keyword evidence="1" id="KW-0945">Host-virus interaction</keyword>
<dbReference type="PANTHER" id="PTHR46680:SF3">
    <property type="entry name" value="NF-KAPPA-B INHIBITOR CACTUS"/>
    <property type="match status" value="1"/>
</dbReference>
<keyword evidence="4" id="KW-0040">ANK repeat</keyword>
<dbReference type="PROSITE" id="PS50088">
    <property type="entry name" value="ANK_REPEAT"/>
    <property type="match status" value="1"/>
</dbReference>
<reference evidence="6" key="1">
    <citation type="journal article" date="2016" name="PLoS ONE">
        <title>Analysis of Genetic Variation across the Encapsidated Genome of Microplitis demolitor Bracovirus in Parasitoid Wasps.</title>
        <authorList>
            <person name="Burke G.R."/>
        </authorList>
    </citation>
    <scope>NUCLEOTIDE SEQUENCE</scope>
    <source>
        <strain evidence="6">UGA</strain>
    </source>
</reference>
<dbReference type="SUPFAM" id="SSF48403">
    <property type="entry name" value="Ankyrin repeat"/>
    <property type="match status" value="1"/>
</dbReference>
<evidence type="ECO:0000313" key="6">
    <source>
        <dbReference type="EMBL" id="AOH69092.1"/>
    </source>
</evidence>
<dbReference type="Gene3D" id="1.25.40.20">
    <property type="entry name" value="Ankyrin repeat-containing domain"/>
    <property type="match status" value="1"/>
</dbReference>
<evidence type="ECO:0000256" key="1">
    <source>
        <dbReference type="ARBA" id="ARBA00022581"/>
    </source>
</evidence>
<dbReference type="EMBL" id="KX223706">
    <property type="protein sequence ID" value="AOH69092.1"/>
    <property type="molecule type" value="Genomic_DNA"/>
</dbReference>
<evidence type="ECO:0000256" key="5">
    <source>
        <dbReference type="ARBA" id="ARBA00037244"/>
    </source>
</evidence>
<dbReference type="SMART" id="SM00248">
    <property type="entry name" value="ANK"/>
    <property type="match status" value="3"/>
</dbReference>
<name>A0A1D5APF0_9VIRU</name>
<dbReference type="InterPro" id="IPR036770">
    <property type="entry name" value="Ankyrin_rpt-contain_sf"/>
</dbReference>
<dbReference type="GO" id="GO:0085034">
    <property type="term" value="P:symbiont-mediated suppression of host NF-kappaB cascade"/>
    <property type="evidence" value="ECO:0007669"/>
    <property type="project" value="UniProtKB-KW"/>
</dbReference>
<proteinExistence type="predicted"/>
<dbReference type="PROSITE" id="PS50297">
    <property type="entry name" value="ANK_REP_REGION"/>
    <property type="match status" value="1"/>
</dbReference>
<keyword evidence="2" id="KW-0677">Repeat</keyword>
<sequence length="171" mass="19944">MGFFDLLPLLKINWRAHLAYSGENIFHVIVKNGWYNFLCELEPLLDDKFKTRLNQKNDLGQTCLHVAARIHRGPQAIKMIEKLLKYGADVNVRERNSGDTILHIAVGSQDYELAAWLCQQPHMDLEANNYYSHTAFKKARKNKDEKMAKILETYGAITQRERAWLLRRKCL</sequence>
<evidence type="ECO:0000256" key="2">
    <source>
        <dbReference type="ARBA" id="ARBA00022737"/>
    </source>
</evidence>
<dbReference type="GO" id="GO:0051059">
    <property type="term" value="F:NF-kappaB binding"/>
    <property type="evidence" value="ECO:0007669"/>
    <property type="project" value="TreeGrafter"/>
</dbReference>
<dbReference type="InterPro" id="IPR051070">
    <property type="entry name" value="NF-kappa-B_inhibitor"/>
</dbReference>
<dbReference type="GO" id="GO:0071356">
    <property type="term" value="P:cellular response to tumor necrosis factor"/>
    <property type="evidence" value="ECO:0007669"/>
    <property type="project" value="TreeGrafter"/>
</dbReference>
<evidence type="ECO:0000256" key="3">
    <source>
        <dbReference type="ARBA" id="ARBA00022863"/>
    </source>
</evidence>
<accession>A0A1D5APF0</accession>
<dbReference type="Pfam" id="PF12796">
    <property type="entry name" value="Ank_2"/>
    <property type="match status" value="1"/>
</dbReference>
<dbReference type="PANTHER" id="PTHR46680">
    <property type="entry name" value="NF-KAPPA-B INHIBITOR ALPHA"/>
    <property type="match status" value="1"/>
</dbReference>
<keyword evidence="3" id="KW-1100">Inhibition of host NF-kappa-B by virus</keyword>
<gene>
    <name evidence="6" type="ORF">A6F54_17</name>
</gene>
<comment type="function">
    <text evidence="5">Suppresses the host immune response through NF-kappa-B inactivation. Possesses ankyrin repeat domains required for NF-kappa-B binding but lacks the regulatory regions required for dissociation from NF-kappa-B and degradation. Therefore, prevents host NF-kappa-B release and subsequent activation.</text>
</comment>
<evidence type="ECO:0000256" key="4">
    <source>
        <dbReference type="ARBA" id="ARBA00023043"/>
    </source>
</evidence>
<protein>
    <submittedName>
        <fullName evidence="6">Uncharacterized protein</fullName>
    </submittedName>
</protein>
<dbReference type="InterPro" id="IPR002110">
    <property type="entry name" value="Ankyrin_rpt"/>
</dbReference>
<organism evidence="6">
    <name type="scientific">Microplitis mediator bracovirus</name>
    <dbReference type="NCBI Taxonomy" id="1836595"/>
    <lineage>
        <taxon>Viruses</taxon>
        <taxon>Viruses incertae sedis</taxon>
        <taxon>Polydnaviriformidae</taxon>
        <taxon>Bracoviriform</taxon>
    </lineage>
</organism>